<dbReference type="GO" id="GO:0004674">
    <property type="term" value="F:protein serine/threonine kinase activity"/>
    <property type="evidence" value="ECO:0007669"/>
    <property type="project" value="TreeGrafter"/>
</dbReference>
<dbReference type="SMART" id="SM00220">
    <property type="entry name" value="S_TKc"/>
    <property type="match status" value="1"/>
</dbReference>
<feature type="region of interest" description="Disordered" evidence="1">
    <location>
        <begin position="456"/>
        <end position="481"/>
    </location>
</feature>
<organism evidence="3 4">
    <name type="scientific">Haematococcus lacustris</name>
    <name type="common">Green alga</name>
    <name type="synonym">Haematococcus pluvialis</name>
    <dbReference type="NCBI Taxonomy" id="44745"/>
    <lineage>
        <taxon>Eukaryota</taxon>
        <taxon>Viridiplantae</taxon>
        <taxon>Chlorophyta</taxon>
        <taxon>core chlorophytes</taxon>
        <taxon>Chlorophyceae</taxon>
        <taxon>CS clade</taxon>
        <taxon>Chlamydomonadales</taxon>
        <taxon>Haematococcaceae</taxon>
        <taxon>Haematococcus</taxon>
    </lineage>
</organism>
<accession>A0A6A0A0G2</accession>
<protein>
    <submittedName>
        <fullName evidence="3">Protein kinase domain-containing protein</fullName>
    </submittedName>
</protein>
<dbReference type="InterPro" id="IPR001245">
    <property type="entry name" value="Ser-Thr/Tyr_kinase_cat_dom"/>
</dbReference>
<evidence type="ECO:0000313" key="4">
    <source>
        <dbReference type="Proteomes" id="UP000485058"/>
    </source>
</evidence>
<keyword evidence="4" id="KW-1185">Reference proteome</keyword>
<reference evidence="3 4" key="1">
    <citation type="submission" date="2020-02" db="EMBL/GenBank/DDBJ databases">
        <title>Draft genome sequence of Haematococcus lacustris strain NIES-144.</title>
        <authorList>
            <person name="Morimoto D."/>
            <person name="Nakagawa S."/>
            <person name="Yoshida T."/>
            <person name="Sawayama S."/>
        </authorList>
    </citation>
    <scope>NUCLEOTIDE SEQUENCE [LARGE SCALE GENOMIC DNA]</scope>
    <source>
        <strain evidence="3 4">NIES-144</strain>
    </source>
</reference>
<dbReference type="Proteomes" id="UP000485058">
    <property type="component" value="Unassembled WGS sequence"/>
</dbReference>
<feature type="non-terminal residue" evidence="3">
    <location>
        <position position="1"/>
    </location>
</feature>
<dbReference type="PROSITE" id="PS50011">
    <property type="entry name" value="PROTEIN_KINASE_DOM"/>
    <property type="match status" value="1"/>
</dbReference>
<dbReference type="Gene3D" id="1.10.510.10">
    <property type="entry name" value="Transferase(Phosphotransferase) domain 1"/>
    <property type="match status" value="1"/>
</dbReference>
<keyword evidence="3" id="KW-0808">Transferase</keyword>
<proteinExistence type="predicted"/>
<dbReference type="AlphaFoldDB" id="A0A6A0A0G2"/>
<dbReference type="InterPro" id="IPR000719">
    <property type="entry name" value="Prot_kinase_dom"/>
</dbReference>
<feature type="non-terminal residue" evidence="3">
    <location>
        <position position="616"/>
    </location>
</feature>
<dbReference type="InterPro" id="IPR011009">
    <property type="entry name" value="Kinase-like_dom_sf"/>
</dbReference>
<dbReference type="SUPFAM" id="SSF56112">
    <property type="entry name" value="Protein kinase-like (PK-like)"/>
    <property type="match status" value="1"/>
</dbReference>
<evidence type="ECO:0000256" key="1">
    <source>
        <dbReference type="SAM" id="MobiDB-lite"/>
    </source>
</evidence>
<evidence type="ECO:0000313" key="3">
    <source>
        <dbReference type="EMBL" id="GFH27340.1"/>
    </source>
</evidence>
<comment type="caution">
    <text evidence="3">The sequence shown here is derived from an EMBL/GenBank/DDBJ whole genome shotgun (WGS) entry which is preliminary data.</text>
</comment>
<keyword evidence="3" id="KW-0418">Kinase</keyword>
<feature type="domain" description="Protein kinase" evidence="2">
    <location>
        <begin position="1"/>
        <end position="349"/>
    </location>
</feature>
<feature type="region of interest" description="Disordered" evidence="1">
    <location>
        <begin position="528"/>
        <end position="552"/>
    </location>
</feature>
<gene>
    <name evidence="3" type="ORF">HaLaN_25645</name>
</gene>
<sequence>MESNFHYTAHALMPALVGSSAGLLCCGDAKLQVLTYFTDVGVSYPSIDEVLNGTSAPIHLHSAEELGALEATDRLLVLYPEPTSQPLTTHTQKMRRALLICMEYCDMGTLADAMLRGTLTTSAATVGGYIPDAVGAGPGLALPTLPISGAQGRQAADFGLVKLMSEKQSCLSSSSNVQLDTLLPVEPSPVESAELNLNFRPWSEVFASPRPEPGPQPVRKAPEVPCASRRARKAPAGSVFGIPVAPRRYSGTVTHLPPEAFGSGHGQVDPSIDIWAFGICMWELATGRTVYGELMSEAIILRAANPSMRPVFQGCVPQEYSQLAARCWDSDPNARPSAEELVQCLGDALAALRGTHTPPRRASSGQHASSLLLAQPALCSETHHARPSSQPLPASALPSAPLLSTSQPRLGTQVDRDVQGQPPHTHLVPAQAWLGMWPHTPHDRQSEPSFMLWPHASGSSQRPVGGPSGAGWSKGPHAPLTPCDPSLTSLVQNSQTKQLRVGMEALQPAQSGTVSGTLAYQDQDLGYRPSSPQDEAWLGNHTVGNAGQPSADAQMEAGLQQPLQHAWPGSALSMGGLSGITFDQARRTPSCCEERGCGSIMQHVRPWTPPTQDKPG</sequence>
<name>A0A6A0A0G2_HAELA</name>
<feature type="compositionally biased region" description="Low complexity" evidence="1">
    <location>
        <begin position="387"/>
        <end position="407"/>
    </location>
</feature>
<dbReference type="InterPro" id="IPR051681">
    <property type="entry name" value="Ser/Thr_Kinases-Pseudokinases"/>
</dbReference>
<dbReference type="EMBL" id="BLLF01003438">
    <property type="protein sequence ID" value="GFH27340.1"/>
    <property type="molecule type" value="Genomic_DNA"/>
</dbReference>
<feature type="region of interest" description="Disordered" evidence="1">
    <location>
        <begin position="380"/>
        <end position="407"/>
    </location>
</feature>
<dbReference type="PANTHER" id="PTHR44329:SF214">
    <property type="entry name" value="PROTEIN KINASE DOMAIN-CONTAINING PROTEIN"/>
    <property type="match status" value="1"/>
</dbReference>
<dbReference type="GO" id="GO:0005524">
    <property type="term" value="F:ATP binding"/>
    <property type="evidence" value="ECO:0007669"/>
    <property type="project" value="InterPro"/>
</dbReference>
<dbReference type="PANTHER" id="PTHR44329">
    <property type="entry name" value="SERINE/THREONINE-PROTEIN KINASE TNNI3K-RELATED"/>
    <property type="match status" value="1"/>
</dbReference>
<evidence type="ECO:0000259" key="2">
    <source>
        <dbReference type="PROSITE" id="PS50011"/>
    </source>
</evidence>
<feature type="region of interest" description="Disordered" evidence="1">
    <location>
        <begin position="208"/>
        <end position="227"/>
    </location>
</feature>
<dbReference type="Pfam" id="PF07714">
    <property type="entry name" value="PK_Tyr_Ser-Thr"/>
    <property type="match status" value="1"/>
</dbReference>